<gene>
    <name evidence="1" type="ORF">V1I91_10245</name>
</gene>
<evidence type="ECO:0000313" key="1">
    <source>
        <dbReference type="EMBL" id="MEE1976449.1"/>
    </source>
</evidence>
<dbReference type="RefSeq" id="WP_272651148.1">
    <property type="nucleotide sequence ID" value="NZ_JAZDDG010000004.1"/>
</dbReference>
<comment type="caution">
    <text evidence="1">The sequence shown here is derived from an EMBL/GenBank/DDBJ whole genome shotgun (WGS) entry which is preliminary data.</text>
</comment>
<organism evidence="1 2">
    <name type="scientific">Maribacter cobaltidurans</name>
    <dbReference type="NCBI Taxonomy" id="1178778"/>
    <lineage>
        <taxon>Bacteria</taxon>
        <taxon>Pseudomonadati</taxon>
        <taxon>Bacteroidota</taxon>
        <taxon>Flavobacteriia</taxon>
        <taxon>Flavobacteriales</taxon>
        <taxon>Flavobacteriaceae</taxon>
        <taxon>Maribacter</taxon>
    </lineage>
</organism>
<reference evidence="1 2" key="1">
    <citation type="submission" date="2024-01" db="EMBL/GenBank/DDBJ databases">
        <title>Maribacter spp. originated from different algae showed divergent polysaccharides utilization ability.</title>
        <authorList>
            <person name="Wang H."/>
            <person name="Wu Y."/>
        </authorList>
    </citation>
    <scope>NUCLEOTIDE SEQUENCE [LARGE SCALE GENOMIC DNA]</scope>
    <source>
        <strain evidence="1 2">PR1</strain>
    </source>
</reference>
<proteinExistence type="predicted"/>
<protein>
    <submittedName>
        <fullName evidence="1">Uncharacterized protein</fullName>
    </submittedName>
</protein>
<dbReference type="Proteomes" id="UP001356308">
    <property type="component" value="Unassembled WGS sequence"/>
</dbReference>
<accession>A0ABU7ITY8</accession>
<dbReference type="EMBL" id="JAZDDG010000004">
    <property type="protein sequence ID" value="MEE1976449.1"/>
    <property type="molecule type" value="Genomic_DNA"/>
</dbReference>
<evidence type="ECO:0000313" key="2">
    <source>
        <dbReference type="Proteomes" id="UP001356308"/>
    </source>
</evidence>
<name>A0ABU7ITY8_9FLAO</name>
<keyword evidence="2" id="KW-1185">Reference proteome</keyword>
<sequence length="149" mass="17926">MSDRKKNNQTSFSKNAKWEELYVLTNYWKSDLEFYRDDLSFLHHLVNKYFLWITKSENIDIVKKLKNSLFGLKEKVKALLETILEHEVRLGYLVENPNYADHDFMKKKHAHLEEEIAQFVKSFRNNRMEVFKITEYIIDSEKLAGIMDD</sequence>